<dbReference type="OrthoDB" id="49376at2"/>
<keyword evidence="2" id="KW-1133">Transmembrane helix</keyword>
<feature type="transmembrane region" description="Helical" evidence="2">
    <location>
        <begin position="56"/>
        <end position="75"/>
    </location>
</feature>
<evidence type="ECO:0000313" key="3">
    <source>
        <dbReference type="EMBL" id="AEX86254.1"/>
    </source>
</evidence>
<dbReference type="SUPFAM" id="SSF53474">
    <property type="entry name" value="alpha/beta-Hydrolases"/>
    <property type="match status" value="1"/>
</dbReference>
<dbReference type="RefSeq" id="WP_014297325.1">
    <property type="nucleotide sequence ID" value="NC_016751.1"/>
</dbReference>
<accession>H2J6A6</accession>
<organism evidence="3 4">
    <name type="scientific">Marinitoga piezophila (strain DSM 14283 / JCM 11233 / KA3)</name>
    <dbReference type="NCBI Taxonomy" id="443254"/>
    <lineage>
        <taxon>Bacteria</taxon>
        <taxon>Thermotogati</taxon>
        <taxon>Thermotogota</taxon>
        <taxon>Thermotogae</taxon>
        <taxon>Petrotogales</taxon>
        <taxon>Petrotogaceae</taxon>
        <taxon>Marinitoga</taxon>
    </lineage>
</organism>
<dbReference type="STRING" id="443254.Marpi_1873"/>
<evidence type="ECO:0000256" key="2">
    <source>
        <dbReference type="SAM" id="Phobius"/>
    </source>
</evidence>
<dbReference type="EMBL" id="CP003257">
    <property type="protein sequence ID" value="AEX86254.1"/>
    <property type="molecule type" value="Genomic_DNA"/>
</dbReference>
<feature type="region of interest" description="Disordered" evidence="1">
    <location>
        <begin position="1"/>
        <end position="20"/>
    </location>
</feature>
<keyword evidence="2" id="KW-0812">Transmembrane</keyword>
<dbReference type="Gene3D" id="3.40.50.1820">
    <property type="entry name" value="alpha/beta hydrolase"/>
    <property type="match status" value="1"/>
</dbReference>
<evidence type="ECO:0000256" key="1">
    <source>
        <dbReference type="SAM" id="MobiDB-lite"/>
    </source>
</evidence>
<evidence type="ECO:0000313" key="4">
    <source>
        <dbReference type="Proteomes" id="UP000007161"/>
    </source>
</evidence>
<sequence>MAKKEKKKKEEKEEKKEGKKKKIDFSKITGIIKKINIKQLIADIKNFKQLPKKKKITLLGGFLVFIIFIISLILIPTFRTKKLQVEDEAKSASVSNLFLYVPPGAFQYRKTFTIKALKENSAEYQNLKTFGNFYGPIYEIIPDDNKEESSLKPIKIKYRIPLDLYYGDNFNNFAIMYASNDDPPIIKKLPGCEIFKDESLGQYIVQANVFHFSKFGLYVDSNPKEVSYGIKTLIEKPPSLEPDLLLVPGVDNDFLGYIPNTQTINNLYGENVWSLYFPNRTIWYYKYPILESKPKNYMDSYFGFYIRTGSNSFLEFEAERFAAELKAKQNKQFDIIAQGIGALIVRYALETHPEIKNVRTLTLFSPPNKGMNIVNPIYYNIIYKKNPEVMELSYGINKEDYNSLFLNISSKIEMYASYYKDLLPDSKFIRKLNNMKTRKDIDYYVIMGTKPDLNAYLKNSKLKDFYPELIDGIGDGLVTLKSAELKNARMFTFDLSYDKLYSDNNVLKTVQKLLSKDIKTVKIPQIKDDDFVESQKELEEKKKEMELKTEKESLANIFVKSSSYMKLHMIDLEEQLLYISKLTYGKIYMLGDNAFVVSDNGVYDLDGRNILNKKILGSIEYKKRLYVTTIDGVYAIDASSNEFMKIKNIDFEVHNNVYYLPEIRKYIYVDYQDGLAKVYENNELISEKTPFDSIKVINNDFYIILGNKVLKRKEDKWVTVVTRAGIEDLTRKPIGNIIDYYSRSYYIFLLTSDYRLVVYDTKNSKVQFVGDGDVGKMKLLENNNRLWIFDRNFATYIDLKNKVFPGVYDSITDFEIIDIIGIEKDTFLLLIKKDGGFELWKAKVKF</sequence>
<keyword evidence="4" id="KW-1185">Reference proteome</keyword>
<dbReference type="AlphaFoldDB" id="H2J6A6"/>
<proteinExistence type="predicted"/>
<gene>
    <name evidence="3" type="ordered locus">Marpi_1873</name>
</gene>
<dbReference type="InterPro" id="IPR029058">
    <property type="entry name" value="AB_hydrolase_fold"/>
</dbReference>
<keyword evidence="2" id="KW-0472">Membrane</keyword>
<dbReference type="KEGG" id="mpz:Marpi_1873"/>
<reference evidence="3 4" key="1">
    <citation type="journal article" date="2012" name="J. Bacteriol.">
        <title>Complete Genome Sequence of the Thermophilic, Piezophilic, Heterotrophic Bacterium Marinitoga piezophila KA3.</title>
        <authorList>
            <person name="Lucas S."/>
            <person name="Han J."/>
            <person name="Lapidus A."/>
            <person name="Cheng J.F."/>
            <person name="Goodwin L.A."/>
            <person name="Pitluck S."/>
            <person name="Peters L."/>
            <person name="Mikhailova N."/>
            <person name="Teshima H."/>
            <person name="Detter J.C."/>
            <person name="Han C."/>
            <person name="Tapia R."/>
            <person name="Land M."/>
            <person name="Hauser L."/>
            <person name="Kyrpides N.C."/>
            <person name="Ivanova N."/>
            <person name="Pagani I."/>
            <person name="Vannier P."/>
            <person name="Oger P."/>
            <person name="Bartlett D.H."/>
            <person name="Noll K.M."/>
            <person name="Woyke T."/>
            <person name="Jebbar M."/>
        </authorList>
    </citation>
    <scope>NUCLEOTIDE SEQUENCE [LARGE SCALE GENOMIC DNA]</scope>
    <source>
        <strain evidence="4">DSM 14283 / JCM 11233 / KA3</strain>
    </source>
</reference>
<protein>
    <submittedName>
        <fullName evidence="3">Uncharacterized protein</fullName>
    </submittedName>
</protein>
<dbReference type="eggNOG" id="COG1075">
    <property type="taxonomic scope" value="Bacteria"/>
</dbReference>
<reference evidence="4" key="2">
    <citation type="submission" date="2012-01" db="EMBL/GenBank/DDBJ databases">
        <title>Complete sequence of chromosome of Marinitoga piezophila KA3.</title>
        <authorList>
            <person name="Lucas S."/>
            <person name="Han J."/>
            <person name="Lapidus A."/>
            <person name="Cheng J.-F."/>
            <person name="Goodwin L."/>
            <person name="Pitluck S."/>
            <person name="Peters L."/>
            <person name="Mikhailova N."/>
            <person name="Teshima H."/>
            <person name="Detter J.C."/>
            <person name="Han C."/>
            <person name="Tapia R."/>
            <person name="Land M."/>
            <person name="Hauser L."/>
            <person name="Kyrpides N."/>
            <person name="Ivanova N."/>
            <person name="Pagani I."/>
            <person name="Jebbar M."/>
            <person name="Vannier P."/>
            <person name="Oger P."/>
            <person name="Cario A."/>
            <person name="Bartlett D."/>
            <person name="Noll K.M."/>
            <person name="Woyke T."/>
        </authorList>
    </citation>
    <scope>NUCLEOTIDE SEQUENCE [LARGE SCALE GENOMIC DNA]</scope>
    <source>
        <strain evidence="4">DSM 14283 / JCM 11233 / KA3</strain>
    </source>
</reference>
<dbReference type="Proteomes" id="UP000007161">
    <property type="component" value="Chromosome"/>
</dbReference>
<feature type="compositionally biased region" description="Basic and acidic residues" evidence="1">
    <location>
        <begin position="8"/>
        <end position="17"/>
    </location>
</feature>
<dbReference type="HOGENOM" id="CLU_362035_0_0_0"/>
<name>H2J6A6_MARPK</name>